<feature type="signal peptide" evidence="3">
    <location>
        <begin position="1"/>
        <end position="21"/>
    </location>
</feature>
<dbReference type="SUPFAM" id="SSF52540">
    <property type="entry name" value="P-loop containing nucleoside triphosphate hydrolases"/>
    <property type="match status" value="1"/>
</dbReference>
<evidence type="ECO:0000313" key="4">
    <source>
        <dbReference type="EMBL" id="KUF93989.1"/>
    </source>
</evidence>
<proteinExistence type="predicted"/>
<evidence type="ECO:0000256" key="3">
    <source>
        <dbReference type="SAM" id="SignalP"/>
    </source>
</evidence>
<comment type="caution">
    <text evidence="4">The sequence shown here is derived from an EMBL/GenBank/DDBJ whole genome shotgun (WGS) entry which is preliminary data.</text>
</comment>
<keyword evidence="3" id="KW-0732">Signal</keyword>
<feature type="chain" id="PRO_5006941493" evidence="3">
    <location>
        <begin position="22"/>
        <end position="162"/>
    </location>
</feature>
<dbReference type="InterPro" id="IPR050227">
    <property type="entry name" value="Rab"/>
</dbReference>
<dbReference type="Gene3D" id="3.40.50.300">
    <property type="entry name" value="P-loop containing nucleotide triphosphate hydrolases"/>
    <property type="match status" value="1"/>
</dbReference>
<dbReference type="PANTHER" id="PTHR47977">
    <property type="entry name" value="RAS-RELATED PROTEIN RAB"/>
    <property type="match status" value="1"/>
</dbReference>
<gene>
    <name evidence="4" type="ORF">AM587_10000482</name>
</gene>
<dbReference type="GO" id="GO:0005525">
    <property type="term" value="F:GTP binding"/>
    <property type="evidence" value="ECO:0007669"/>
    <property type="project" value="UniProtKB-KW"/>
</dbReference>
<evidence type="ECO:0000256" key="2">
    <source>
        <dbReference type="ARBA" id="ARBA00023134"/>
    </source>
</evidence>
<protein>
    <submittedName>
        <fullName evidence="4">Ras-related protein Rab-28</fullName>
    </submittedName>
</protein>
<dbReference type="InterPro" id="IPR027417">
    <property type="entry name" value="P-loop_NTPase"/>
</dbReference>
<accession>A0A0W8DCJ7</accession>
<keyword evidence="1" id="KW-0547">Nucleotide-binding</keyword>
<reference evidence="4 5" key="1">
    <citation type="submission" date="2015-11" db="EMBL/GenBank/DDBJ databases">
        <title>Genomes and virulence difference between two physiological races of Phytophthora nicotianae.</title>
        <authorList>
            <person name="Liu H."/>
            <person name="Ma X."/>
            <person name="Yu H."/>
            <person name="Fang D."/>
            <person name="Li Y."/>
            <person name="Wang X."/>
            <person name="Wang W."/>
            <person name="Dong Y."/>
            <person name="Xiao B."/>
        </authorList>
    </citation>
    <scope>NUCLEOTIDE SEQUENCE [LARGE SCALE GENOMIC DNA]</scope>
    <source>
        <strain evidence="5">race 0</strain>
    </source>
</reference>
<organism evidence="4 5">
    <name type="scientific">Phytophthora nicotianae</name>
    <name type="common">Potato buckeye rot agent</name>
    <name type="synonym">Phytophthora parasitica</name>
    <dbReference type="NCBI Taxonomy" id="4792"/>
    <lineage>
        <taxon>Eukaryota</taxon>
        <taxon>Sar</taxon>
        <taxon>Stramenopiles</taxon>
        <taxon>Oomycota</taxon>
        <taxon>Peronosporomycetes</taxon>
        <taxon>Peronosporales</taxon>
        <taxon>Peronosporaceae</taxon>
        <taxon>Phytophthora</taxon>
    </lineage>
</organism>
<name>A0A0W8DCJ7_PHYNI</name>
<dbReference type="PROSITE" id="PS51419">
    <property type="entry name" value="RAB"/>
    <property type="match status" value="1"/>
</dbReference>
<evidence type="ECO:0000313" key="5">
    <source>
        <dbReference type="Proteomes" id="UP000052943"/>
    </source>
</evidence>
<dbReference type="STRING" id="4790.A0A0W8DCJ7"/>
<dbReference type="GO" id="GO:0003924">
    <property type="term" value="F:GTPase activity"/>
    <property type="evidence" value="ECO:0007669"/>
    <property type="project" value="InterPro"/>
</dbReference>
<dbReference type="InterPro" id="IPR001806">
    <property type="entry name" value="Small_GTPase"/>
</dbReference>
<dbReference type="AlphaFoldDB" id="A0A0W8DCJ7"/>
<dbReference type="SMART" id="SM00175">
    <property type="entry name" value="RAB"/>
    <property type="match status" value="1"/>
</dbReference>
<sequence length="162" mass="18040">MLNKYLFGVHVALLCYDVTDAQSFSDVEDWLRVARENGSKQMNLYLVGNKTDLVAHRVISNEKHEAFIRQHTLLGGFLMSAQSGDNVLKTVYRISAAAANIPVSEFELSFCDKVVRAVIPGASNGEQGDQEARTAMADEIEAEDRANEARKTRNTQRCCLIM</sequence>
<dbReference type="OrthoDB" id="6585768at2759"/>
<evidence type="ECO:0000256" key="1">
    <source>
        <dbReference type="ARBA" id="ARBA00022741"/>
    </source>
</evidence>
<dbReference type="Pfam" id="PF00071">
    <property type="entry name" value="Ras"/>
    <property type="match status" value="1"/>
</dbReference>
<keyword evidence="2" id="KW-0342">GTP-binding</keyword>
<dbReference type="Proteomes" id="UP000052943">
    <property type="component" value="Unassembled WGS sequence"/>
</dbReference>
<dbReference type="EMBL" id="LNFO01001196">
    <property type="protein sequence ID" value="KUF93989.1"/>
    <property type="molecule type" value="Genomic_DNA"/>
</dbReference>